<evidence type="ECO:0000256" key="9">
    <source>
        <dbReference type="ARBA" id="ARBA00022777"/>
    </source>
</evidence>
<dbReference type="SUPFAM" id="SSF56112">
    <property type="entry name" value="Protein kinase-like (PK-like)"/>
    <property type="match status" value="1"/>
</dbReference>
<protein>
    <recommendedName>
        <fullName evidence="3">receptor protein serine/threonine kinase</fullName>
        <ecNumber evidence="3">2.7.11.30</ecNumber>
    </recommendedName>
</protein>
<gene>
    <name evidence="15" type="ORF">AAFF_G00198070</name>
</gene>
<evidence type="ECO:0000313" key="15">
    <source>
        <dbReference type="EMBL" id="KAJ8384820.1"/>
    </source>
</evidence>
<dbReference type="AlphaFoldDB" id="A0AAD7RIP9"/>
<dbReference type="PROSITE" id="PS50011">
    <property type="entry name" value="PROTEIN_KINASE_DOM"/>
    <property type="match status" value="1"/>
</dbReference>
<evidence type="ECO:0000256" key="6">
    <source>
        <dbReference type="ARBA" id="ARBA00022692"/>
    </source>
</evidence>
<keyword evidence="16" id="KW-1185">Reference proteome</keyword>
<keyword evidence="10" id="KW-0067">ATP-binding</keyword>
<keyword evidence="4" id="KW-0723">Serine/threonine-protein kinase</keyword>
<comment type="subcellular location">
    <subcellularLocation>
        <location evidence="1">Membrane</location>
        <topology evidence="1">Single-pass type I membrane protein</topology>
    </subcellularLocation>
</comment>
<evidence type="ECO:0000256" key="5">
    <source>
        <dbReference type="ARBA" id="ARBA00022679"/>
    </source>
</evidence>
<comment type="similarity">
    <text evidence="2">Belongs to the protein kinase superfamily. TKL Ser/Thr protein kinase family. TGFB receptor subfamily.</text>
</comment>
<dbReference type="GO" id="GO:0004675">
    <property type="term" value="F:transmembrane receptor protein serine/threonine kinase activity"/>
    <property type="evidence" value="ECO:0007669"/>
    <property type="project" value="UniProtKB-EC"/>
</dbReference>
<dbReference type="GO" id="GO:0005524">
    <property type="term" value="F:ATP binding"/>
    <property type="evidence" value="ECO:0007669"/>
    <property type="project" value="UniProtKB-KW"/>
</dbReference>
<accession>A0AAD7RIP9</accession>
<dbReference type="PANTHER" id="PTHR23255:SF22">
    <property type="entry name" value="ACTIVIN RECEPTOR TYPE-1B"/>
    <property type="match status" value="1"/>
</dbReference>
<dbReference type="InterPro" id="IPR000719">
    <property type="entry name" value="Prot_kinase_dom"/>
</dbReference>
<keyword evidence="8" id="KW-0547">Nucleotide-binding</keyword>
<dbReference type="EMBL" id="JAINUG010000264">
    <property type="protein sequence ID" value="KAJ8384820.1"/>
    <property type="molecule type" value="Genomic_DNA"/>
</dbReference>
<organism evidence="15 16">
    <name type="scientific">Aldrovandia affinis</name>
    <dbReference type="NCBI Taxonomy" id="143900"/>
    <lineage>
        <taxon>Eukaryota</taxon>
        <taxon>Metazoa</taxon>
        <taxon>Chordata</taxon>
        <taxon>Craniata</taxon>
        <taxon>Vertebrata</taxon>
        <taxon>Euteleostomi</taxon>
        <taxon>Actinopterygii</taxon>
        <taxon>Neopterygii</taxon>
        <taxon>Teleostei</taxon>
        <taxon>Notacanthiformes</taxon>
        <taxon>Halosauridae</taxon>
        <taxon>Aldrovandia</taxon>
    </lineage>
</organism>
<keyword evidence="13" id="KW-0675">Receptor</keyword>
<dbReference type="PANTHER" id="PTHR23255">
    <property type="entry name" value="TRANSFORMING GROWTH FACTOR-BETA RECEPTOR TYPE I AND II"/>
    <property type="match status" value="1"/>
</dbReference>
<name>A0AAD7RIP9_9TELE</name>
<dbReference type="InterPro" id="IPR001245">
    <property type="entry name" value="Ser-Thr/Tyr_kinase_cat_dom"/>
</dbReference>
<evidence type="ECO:0000256" key="12">
    <source>
        <dbReference type="ARBA" id="ARBA00023136"/>
    </source>
</evidence>
<keyword evidence="12" id="KW-0472">Membrane</keyword>
<keyword evidence="7" id="KW-0732">Signal</keyword>
<evidence type="ECO:0000259" key="14">
    <source>
        <dbReference type="PROSITE" id="PS50011"/>
    </source>
</evidence>
<sequence>MSESKEILSLSYVEKPGIAHRDFKSKNLLAKKNSTCTIADLGLAVRHESDTIDIASNQLMGTKSHSEVKIILWTSTRWAWCTGRSRAAATAECQLPYYDLVPSDPSIGEMRKVACKQKLRPNVPNWWQSYELKNFTTTDLGFAASMGLGANARCALSMWSSLEG</sequence>
<dbReference type="InterPro" id="IPR011009">
    <property type="entry name" value="Kinase-like_dom_sf"/>
</dbReference>
<dbReference type="GO" id="GO:0071363">
    <property type="term" value="P:cellular response to growth factor stimulus"/>
    <property type="evidence" value="ECO:0007669"/>
    <property type="project" value="TreeGrafter"/>
</dbReference>
<dbReference type="GO" id="GO:0043235">
    <property type="term" value="C:receptor complex"/>
    <property type="evidence" value="ECO:0007669"/>
    <property type="project" value="TreeGrafter"/>
</dbReference>
<evidence type="ECO:0000256" key="13">
    <source>
        <dbReference type="ARBA" id="ARBA00023170"/>
    </source>
</evidence>
<dbReference type="EC" id="2.7.11.30" evidence="3"/>
<comment type="caution">
    <text evidence="15">The sequence shown here is derived from an EMBL/GenBank/DDBJ whole genome shotgun (WGS) entry which is preliminary data.</text>
</comment>
<keyword evidence="11" id="KW-1133">Transmembrane helix</keyword>
<evidence type="ECO:0000256" key="8">
    <source>
        <dbReference type="ARBA" id="ARBA00022741"/>
    </source>
</evidence>
<reference evidence="15" key="1">
    <citation type="journal article" date="2023" name="Science">
        <title>Genome structures resolve the early diversification of teleost fishes.</title>
        <authorList>
            <person name="Parey E."/>
            <person name="Louis A."/>
            <person name="Montfort J."/>
            <person name="Bouchez O."/>
            <person name="Roques C."/>
            <person name="Iampietro C."/>
            <person name="Lluch J."/>
            <person name="Castinel A."/>
            <person name="Donnadieu C."/>
            <person name="Desvignes T."/>
            <person name="Floi Bucao C."/>
            <person name="Jouanno E."/>
            <person name="Wen M."/>
            <person name="Mejri S."/>
            <person name="Dirks R."/>
            <person name="Jansen H."/>
            <person name="Henkel C."/>
            <person name="Chen W.J."/>
            <person name="Zahm M."/>
            <person name="Cabau C."/>
            <person name="Klopp C."/>
            <person name="Thompson A.W."/>
            <person name="Robinson-Rechavi M."/>
            <person name="Braasch I."/>
            <person name="Lecointre G."/>
            <person name="Bobe J."/>
            <person name="Postlethwait J.H."/>
            <person name="Berthelot C."/>
            <person name="Roest Crollius H."/>
            <person name="Guiguen Y."/>
        </authorList>
    </citation>
    <scope>NUCLEOTIDE SEQUENCE</scope>
    <source>
        <strain evidence="15">NC1722</strain>
    </source>
</reference>
<feature type="domain" description="Protein kinase" evidence="14">
    <location>
        <begin position="1"/>
        <end position="164"/>
    </location>
</feature>
<dbReference type="Gene3D" id="1.10.510.10">
    <property type="entry name" value="Transferase(Phosphotransferase) domain 1"/>
    <property type="match status" value="1"/>
</dbReference>
<evidence type="ECO:0000256" key="11">
    <source>
        <dbReference type="ARBA" id="ARBA00022989"/>
    </source>
</evidence>
<dbReference type="GO" id="GO:0005886">
    <property type="term" value="C:plasma membrane"/>
    <property type="evidence" value="ECO:0007669"/>
    <property type="project" value="TreeGrafter"/>
</dbReference>
<dbReference type="InterPro" id="IPR000333">
    <property type="entry name" value="TGFB_receptor"/>
</dbReference>
<keyword evidence="6" id="KW-0812">Transmembrane</keyword>
<evidence type="ECO:0000256" key="10">
    <source>
        <dbReference type="ARBA" id="ARBA00022840"/>
    </source>
</evidence>
<evidence type="ECO:0000313" key="16">
    <source>
        <dbReference type="Proteomes" id="UP001221898"/>
    </source>
</evidence>
<evidence type="ECO:0000256" key="2">
    <source>
        <dbReference type="ARBA" id="ARBA00009605"/>
    </source>
</evidence>
<keyword evidence="5" id="KW-0808">Transferase</keyword>
<dbReference type="Pfam" id="PF07714">
    <property type="entry name" value="PK_Tyr_Ser-Thr"/>
    <property type="match status" value="1"/>
</dbReference>
<evidence type="ECO:0000256" key="1">
    <source>
        <dbReference type="ARBA" id="ARBA00004479"/>
    </source>
</evidence>
<dbReference type="Proteomes" id="UP001221898">
    <property type="component" value="Unassembled WGS sequence"/>
</dbReference>
<evidence type="ECO:0000256" key="7">
    <source>
        <dbReference type="ARBA" id="ARBA00022729"/>
    </source>
</evidence>
<evidence type="ECO:0000256" key="3">
    <source>
        <dbReference type="ARBA" id="ARBA00012401"/>
    </source>
</evidence>
<proteinExistence type="inferred from homology"/>
<evidence type="ECO:0000256" key="4">
    <source>
        <dbReference type="ARBA" id="ARBA00022527"/>
    </source>
</evidence>
<keyword evidence="9" id="KW-0418">Kinase</keyword>